<gene>
    <name evidence="2" type="ORF">AB205_0186770</name>
</gene>
<proteinExistence type="predicted"/>
<dbReference type="Proteomes" id="UP000228934">
    <property type="component" value="Unassembled WGS sequence"/>
</dbReference>
<feature type="compositionally biased region" description="Acidic residues" evidence="1">
    <location>
        <begin position="42"/>
        <end position="52"/>
    </location>
</feature>
<protein>
    <submittedName>
        <fullName evidence="2">Uncharacterized protein</fullName>
    </submittedName>
</protein>
<evidence type="ECO:0000256" key="1">
    <source>
        <dbReference type="SAM" id="MobiDB-lite"/>
    </source>
</evidence>
<dbReference type="AlphaFoldDB" id="A0A2G9PCV3"/>
<reference evidence="3" key="1">
    <citation type="journal article" date="2017" name="Nat. Commun.">
        <title>The North American bullfrog draft genome provides insight into hormonal regulation of long noncoding RNA.</title>
        <authorList>
            <person name="Hammond S.A."/>
            <person name="Warren R.L."/>
            <person name="Vandervalk B.P."/>
            <person name="Kucuk E."/>
            <person name="Khan H."/>
            <person name="Gibb E.A."/>
            <person name="Pandoh P."/>
            <person name="Kirk H."/>
            <person name="Zhao Y."/>
            <person name="Jones M."/>
            <person name="Mungall A.J."/>
            <person name="Coope R."/>
            <person name="Pleasance S."/>
            <person name="Moore R.A."/>
            <person name="Holt R.A."/>
            <person name="Round J.M."/>
            <person name="Ohora S."/>
            <person name="Walle B.V."/>
            <person name="Veldhoen N."/>
            <person name="Helbing C.C."/>
            <person name="Birol I."/>
        </authorList>
    </citation>
    <scope>NUCLEOTIDE SEQUENCE [LARGE SCALE GENOMIC DNA]</scope>
</reference>
<keyword evidence="3" id="KW-1185">Reference proteome</keyword>
<name>A0A2G9PCV3_AQUCT</name>
<feature type="compositionally biased region" description="Basic and acidic residues" evidence="1">
    <location>
        <begin position="31"/>
        <end position="41"/>
    </location>
</feature>
<dbReference type="EMBL" id="KV922640">
    <property type="protein sequence ID" value="PIO01129.1"/>
    <property type="molecule type" value="Genomic_DNA"/>
</dbReference>
<evidence type="ECO:0000313" key="3">
    <source>
        <dbReference type="Proteomes" id="UP000228934"/>
    </source>
</evidence>
<organism evidence="2 3">
    <name type="scientific">Aquarana catesbeiana</name>
    <name type="common">American bullfrog</name>
    <name type="synonym">Rana catesbeiana</name>
    <dbReference type="NCBI Taxonomy" id="8400"/>
    <lineage>
        <taxon>Eukaryota</taxon>
        <taxon>Metazoa</taxon>
        <taxon>Chordata</taxon>
        <taxon>Craniata</taxon>
        <taxon>Vertebrata</taxon>
        <taxon>Euteleostomi</taxon>
        <taxon>Amphibia</taxon>
        <taxon>Batrachia</taxon>
        <taxon>Anura</taxon>
        <taxon>Neobatrachia</taxon>
        <taxon>Ranoidea</taxon>
        <taxon>Ranidae</taxon>
        <taxon>Aquarana</taxon>
    </lineage>
</organism>
<dbReference type="OrthoDB" id="28947at2759"/>
<feature type="region of interest" description="Disordered" evidence="1">
    <location>
        <begin position="23"/>
        <end position="52"/>
    </location>
</feature>
<accession>A0A2G9PCV3</accession>
<sequence length="116" mass="12988">MFTDSLEGDNFYTGVNHDIDFAGSLQPGENVAKKQMEKDDSGSDWDINDDDDEDISLDSMCEEDFENDGTGGVFMNTSETAEEEQGNLCDDYFKEEVNADGFNFPFCFLQSKNIMG</sequence>
<evidence type="ECO:0000313" key="2">
    <source>
        <dbReference type="EMBL" id="PIO01129.1"/>
    </source>
</evidence>